<dbReference type="EMBL" id="JAWLVV010000039">
    <property type="protein sequence ID" value="MDV7294338.1"/>
    <property type="molecule type" value="Genomic_DNA"/>
</dbReference>
<evidence type="ECO:0000313" key="3">
    <source>
        <dbReference type="Proteomes" id="UP001186041"/>
    </source>
</evidence>
<gene>
    <name evidence="2" type="ORF">R4485_29710</name>
</gene>
<dbReference type="Proteomes" id="UP001186041">
    <property type="component" value="Unassembled WGS sequence"/>
</dbReference>
<sequence>MTPEERLEEVRQQIDDDEMPQLDPSGVVAMNLYYVIALSLNRLANHFDPPQGA</sequence>
<feature type="compositionally biased region" description="Basic and acidic residues" evidence="1">
    <location>
        <begin position="1"/>
        <end position="14"/>
    </location>
</feature>
<comment type="caution">
    <text evidence="2">The sequence shown here is derived from an EMBL/GenBank/DDBJ whole genome shotgun (WGS) entry which is preliminary data.</text>
</comment>
<proteinExistence type="predicted"/>
<reference evidence="2" key="1">
    <citation type="submission" date="2023-10" db="EMBL/GenBank/DDBJ databases">
        <title>Mycolicibacterium fortuitum clinical isolates causing pulmonary infections in humans.</title>
        <authorList>
            <person name="Mejia-Ponce P.M."/>
            <person name="Zenteno-Cuevas R."/>
            <person name="Licona-Cassani C."/>
        </authorList>
    </citation>
    <scope>NUCLEOTIDE SEQUENCE</scope>
    <source>
        <strain evidence="2">M8</strain>
    </source>
</reference>
<organism evidence="2 3">
    <name type="scientific">Mycolicibacterium fortuitum</name>
    <name type="common">Mycobacterium fortuitum</name>
    <dbReference type="NCBI Taxonomy" id="1766"/>
    <lineage>
        <taxon>Bacteria</taxon>
        <taxon>Bacillati</taxon>
        <taxon>Actinomycetota</taxon>
        <taxon>Actinomycetes</taxon>
        <taxon>Mycobacteriales</taxon>
        <taxon>Mycobacteriaceae</taxon>
        <taxon>Mycolicibacterium</taxon>
    </lineage>
</organism>
<feature type="region of interest" description="Disordered" evidence="1">
    <location>
        <begin position="1"/>
        <end position="22"/>
    </location>
</feature>
<protein>
    <submittedName>
        <fullName evidence="2">Uncharacterized protein</fullName>
    </submittedName>
</protein>
<accession>A0AAE4VGU4</accession>
<evidence type="ECO:0000256" key="1">
    <source>
        <dbReference type="SAM" id="MobiDB-lite"/>
    </source>
</evidence>
<dbReference type="RefSeq" id="WP_317722561.1">
    <property type="nucleotide sequence ID" value="NZ_JAWLVK010000038.1"/>
</dbReference>
<evidence type="ECO:0000313" key="2">
    <source>
        <dbReference type="EMBL" id="MDV7294338.1"/>
    </source>
</evidence>
<dbReference type="AlphaFoldDB" id="A0AAE4VGU4"/>
<name>A0AAE4VGU4_MYCFO</name>